<accession>A0A5N6VX16</accession>
<organism evidence="1 2">
    <name type="scientific">Aspergillus transmontanensis</name>
    <dbReference type="NCBI Taxonomy" id="1034304"/>
    <lineage>
        <taxon>Eukaryota</taxon>
        <taxon>Fungi</taxon>
        <taxon>Dikarya</taxon>
        <taxon>Ascomycota</taxon>
        <taxon>Pezizomycotina</taxon>
        <taxon>Eurotiomycetes</taxon>
        <taxon>Eurotiomycetidae</taxon>
        <taxon>Eurotiales</taxon>
        <taxon>Aspergillaceae</taxon>
        <taxon>Aspergillus</taxon>
        <taxon>Aspergillus subgen. Circumdati</taxon>
    </lineage>
</organism>
<evidence type="ECO:0000313" key="1">
    <source>
        <dbReference type="EMBL" id="KAE8313101.1"/>
    </source>
</evidence>
<dbReference type="EMBL" id="ML738328">
    <property type="protein sequence ID" value="KAE8313101.1"/>
    <property type="molecule type" value="Genomic_DNA"/>
</dbReference>
<dbReference type="AlphaFoldDB" id="A0A5N6VX16"/>
<protein>
    <recommendedName>
        <fullName evidence="3">F-box domain-containing protein</fullName>
    </recommendedName>
</protein>
<reference evidence="2" key="1">
    <citation type="submission" date="2019-04" db="EMBL/GenBank/DDBJ databases">
        <title>Friends and foes A comparative genomics studyof 23 Aspergillus species from section Flavi.</title>
        <authorList>
            <consortium name="DOE Joint Genome Institute"/>
            <person name="Kjaerbolling I."/>
            <person name="Vesth T."/>
            <person name="Frisvad J.C."/>
            <person name="Nybo J.L."/>
            <person name="Theobald S."/>
            <person name="Kildgaard S."/>
            <person name="Isbrandt T."/>
            <person name="Kuo A."/>
            <person name="Sato A."/>
            <person name="Lyhne E.K."/>
            <person name="Kogle M.E."/>
            <person name="Wiebenga A."/>
            <person name="Kun R.S."/>
            <person name="Lubbers R.J."/>
            <person name="Makela M.R."/>
            <person name="Barry K."/>
            <person name="Chovatia M."/>
            <person name="Clum A."/>
            <person name="Daum C."/>
            <person name="Haridas S."/>
            <person name="He G."/>
            <person name="LaButti K."/>
            <person name="Lipzen A."/>
            <person name="Mondo S."/>
            <person name="Riley R."/>
            <person name="Salamov A."/>
            <person name="Simmons B.A."/>
            <person name="Magnuson J.K."/>
            <person name="Henrissat B."/>
            <person name="Mortensen U.H."/>
            <person name="Larsen T.O."/>
            <person name="Devries R.P."/>
            <person name="Grigoriev I.V."/>
            <person name="Machida M."/>
            <person name="Baker S.E."/>
            <person name="Andersen M.R."/>
        </authorList>
    </citation>
    <scope>NUCLEOTIDE SEQUENCE [LARGE SCALE GENOMIC DNA]</scope>
    <source>
        <strain evidence="2">CBS 130015</strain>
    </source>
</reference>
<evidence type="ECO:0000313" key="2">
    <source>
        <dbReference type="Proteomes" id="UP000325433"/>
    </source>
</evidence>
<proteinExistence type="predicted"/>
<gene>
    <name evidence="1" type="ORF">BDV41DRAFT_269585</name>
</gene>
<evidence type="ECO:0008006" key="3">
    <source>
        <dbReference type="Google" id="ProtNLM"/>
    </source>
</evidence>
<keyword evidence="2" id="KW-1185">Reference proteome</keyword>
<sequence length="509" mass="57072">MMPSLLGLPLELLEQIVQETIPADFEATALSCKTLFAASTPFLPQYTTRRKRFQNFTFSRKVKKPEGTREFDSGVYWDNVTQETGIQIVTTRGLLEYIARDHSVAQYIQSIDLRGTPNEGEEDEEVMNSLEVEVPETLRNLVLTSPFIEAVGGNPNDWIGGIQYSDIDADVFLLTLLSQVRKVTLHPRWDGLASRQTRSIIGMRNTLRNGRLWPVLKLMTHRANNLEEYPDAPLSKLSVVRPSRDMGYNEKSPLTLFVPLLAINSVSEVSLSSCVFKNDGYTGIAFDPMVKCYSINLRKLTLEACVAGPEELSQLLLRIPNLEIFKFSHETKYHGCGYNWNIGAFLDTVQNICAKTLKELSVTILGPWGNKGATLVDMTRFQKLTVLELDVDMLCGPPYDPSMRDLEWTESESAGSPAWPKLINMLPVSIKRFNLHLHTFSGDHLQCISHLVEGLSDARVTKLPDLEMLGLFVRMDSGPTIPDVAFEVLSIAKRSGFSILKLGTFIPLL</sequence>
<name>A0A5N6VX16_9EURO</name>
<dbReference type="Proteomes" id="UP000325433">
    <property type="component" value="Unassembled WGS sequence"/>
</dbReference>